<organism evidence="2 3">
    <name type="scientific">Punica granatum</name>
    <name type="common">Pomegranate</name>
    <dbReference type="NCBI Taxonomy" id="22663"/>
    <lineage>
        <taxon>Eukaryota</taxon>
        <taxon>Viridiplantae</taxon>
        <taxon>Streptophyta</taxon>
        <taxon>Embryophyta</taxon>
        <taxon>Tracheophyta</taxon>
        <taxon>Spermatophyta</taxon>
        <taxon>Magnoliopsida</taxon>
        <taxon>eudicotyledons</taxon>
        <taxon>Gunneridae</taxon>
        <taxon>Pentapetalae</taxon>
        <taxon>rosids</taxon>
        <taxon>malvids</taxon>
        <taxon>Myrtales</taxon>
        <taxon>Lythraceae</taxon>
        <taxon>Punica</taxon>
    </lineage>
</organism>
<dbReference type="AlphaFoldDB" id="A0A2I0HRU9"/>
<feature type="region of interest" description="Disordered" evidence="1">
    <location>
        <begin position="37"/>
        <end position="82"/>
    </location>
</feature>
<accession>A0A2I0HRU9</accession>
<proteinExistence type="predicted"/>
<name>A0A2I0HRU9_PUNGR</name>
<keyword evidence="3" id="KW-1185">Reference proteome</keyword>
<dbReference type="EMBL" id="PGOL01005925">
    <property type="protein sequence ID" value="PKI34434.1"/>
    <property type="molecule type" value="Genomic_DNA"/>
</dbReference>
<evidence type="ECO:0000313" key="3">
    <source>
        <dbReference type="Proteomes" id="UP000233551"/>
    </source>
</evidence>
<sequence length="82" mass="8952">MICILHLLSGALSPFPAAPHHPRRLSASALDRRLNTDQTTISAVPQPYSSSPHRTGELRAPSVGHSLPHLTDHRPALKLHDQ</sequence>
<evidence type="ECO:0000256" key="1">
    <source>
        <dbReference type="SAM" id="MobiDB-lite"/>
    </source>
</evidence>
<evidence type="ECO:0000313" key="2">
    <source>
        <dbReference type="EMBL" id="PKI34434.1"/>
    </source>
</evidence>
<reference evidence="2 3" key="1">
    <citation type="submission" date="2017-11" db="EMBL/GenBank/DDBJ databases">
        <title>De-novo sequencing of pomegranate (Punica granatum L.) genome.</title>
        <authorList>
            <person name="Akparov Z."/>
            <person name="Amiraslanov A."/>
            <person name="Hajiyeva S."/>
            <person name="Abbasov M."/>
            <person name="Kaur K."/>
            <person name="Hamwieh A."/>
            <person name="Solovyev V."/>
            <person name="Salamov A."/>
            <person name="Braich B."/>
            <person name="Kosarev P."/>
            <person name="Mahmoud A."/>
            <person name="Hajiyev E."/>
            <person name="Babayeva S."/>
            <person name="Izzatullayeva V."/>
            <person name="Mammadov A."/>
            <person name="Mammadov A."/>
            <person name="Sharifova S."/>
            <person name="Ojaghi J."/>
            <person name="Eynullazada K."/>
            <person name="Bayramov B."/>
            <person name="Abdulazimova A."/>
            <person name="Shahmuradov I."/>
        </authorList>
    </citation>
    <scope>NUCLEOTIDE SEQUENCE [LARGE SCALE GENOMIC DNA]</scope>
    <source>
        <strain evidence="3">cv. AG2017</strain>
        <tissue evidence="2">Leaf</tissue>
    </source>
</reference>
<dbReference type="Proteomes" id="UP000233551">
    <property type="component" value="Unassembled WGS sequence"/>
</dbReference>
<feature type="non-terminal residue" evidence="2">
    <location>
        <position position="82"/>
    </location>
</feature>
<feature type="compositionally biased region" description="Basic and acidic residues" evidence="1">
    <location>
        <begin position="70"/>
        <end position="82"/>
    </location>
</feature>
<feature type="compositionally biased region" description="Polar residues" evidence="1">
    <location>
        <begin position="37"/>
        <end position="53"/>
    </location>
</feature>
<protein>
    <submittedName>
        <fullName evidence="2">Uncharacterized protein</fullName>
    </submittedName>
</protein>
<gene>
    <name evidence="2" type="ORF">CRG98_045180</name>
</gene>
<comment type="caution">
    <text evidence="2">The sequence shown here is derived from an EMBL/GenBank/DDBJ whole genome shotgun (WGS) entry which is preliminary data.</text>
</comment>